<feature type="binding site" evidence="5">
    <location>
        <position position="104"/>
    </location>
    <ligand>
        <name>substrate</name>
    </ligand>
</feature>
<evidence type="ECO:0000256" key="7">
    <source>
        <dbReference type="SAM" id="Phobius"/>
    </source>
</evidence>
<dbReference type="PANTHER" id="PTHR43827">
    <property type="entry name" value="2,5-DIKETO-D-GLUCONIC ACID REDUCTASE"/>
    <property type="match status" value="1"/>
</dbReference>
<feature type="domain" description="NADP-dependent oxidoreductase" evidence="8">
    <location>
        <begin position="17"/>
        <end position="261"/>
    </location>
</feature>
<dbReference type="InterPro" id="IPR020471">
    <property type="entry name" value="AKR"/>
</dbReference>
<dbReference type="InterPro" id="IPR044494">
    <property type="entry name" value="AKR3C2/3"/>
</dbReference>
<evidence type="ECO:0000256" key="3">
    <source>
        <dbReference type="ARBA" id="ARBA00023002"/>
    </source>
</evidence>
<dbReference type="InterPro" id="IPR018170">
    <property type="entry name" value="Aldo/ket_reductase_CS"/>
</dbReference>
<keyword evidence="2" id="KW-0521">NADP</keyword>
<feature type="site" description="Lowers pKa of active site Tyr" evidence="6">
    <location>
        <position position="76"/>
    </location>
</feature>
<proteinExistence type="inferred from homology"/>
<evidence type="ECO:0000256" key="4">
    <source>
        <dbReference type="PIRSR" id="PIRSR000097-1"/>
    </source>
</evidence>
<keyword evidence="7" id="KW-1133">Transmembrane helix</keyword>
<evidence type="ECO:0000313" key="10">
    <source>
        <dbReference type="Proteomes" id="UP001215598"/>
    </source>
</evidence>
<keyword evidence="7" id="KW-0472">Membrane</keyword>
<keyword evidence="10" id="KW-1185">Reference proteome</keyword>
<organism evidence="9 10">
    <name type="scientific">Mycena metata</name>
    <dbReference type="NCBI Taxonomy" id="1033252"/>
    <lineage>
        <taxon>Eukaryota</taxon>
        <taxon>Fungi</taxon>
        <taxon>Dikarya</taxon>
        <taxon>Basidiomycota</taxon>
        <taxon>Agaricomycotina</taxon>
        <taxon>Agaricomycetes</taxon>
        <taxon>Agaricomycetidae</taxon>
        <taxon>Agaricales</taxon>
        <taxon>Marasmiineae</taxon>
        <taxon>Mycenaceae</taxon>
        <taxon>Mycena</taxon>
    </lineage>
</organism>
<dbReference type="FunFam" id="3.20.20.100:FF:000002">
    <property type="entry name" value="2,5-diketo-D-gluconic acid reductase A"/>
    <property type="match status" value="1"/>
</dbReference>
<name>A0AAD7IDG8_9AGAR</name>
<keyword evidence="3" id="KW-0560">Oxidoreductase</keyword>
<sequence length="309" mass="33783">MPFGTLPLNDGKKIPAIAFGTGSIYKRTDVTRYVQQALDAGFWHIDTAQFYETEGYVGNVIHESGLARSDLYITTKYGQGDVREAIQNSLSNLGLKYVDLYLIHQPRFLPEIDPVWKEFEVLQKDGLAKTIGVSNFTLEDLQSLVQKATMWPAVNQIELHPYNYTQKKALLEWSAKHGIVTEAYSSLSSITKFPGGPVDAPVAAAAKRLGISPTQVLLSWVRAKGAVIVTTTSNKGRLEEYLAVGDLPPLPDSDVAAIDAAGTQGPPGILDYSIISVRGTRLTLKAAMLALALAFLFLHVFSRVVACRM</sequence>
<comment type="similarity">
    <text evidence="1">Belongs to the aldo/keto reductase family.</text>
</comment>
<dbReference type="EMBL" id="JARKIB010000106">
    <property type="protein sequence ID" value="KAJ7739564.1"/>
    <property type="molecule type" value="Genomic_DNA"/>
</dbReference>
<keyword evidence="7" id="KW-0812">Transmembrane</keyword>
<dbReference type="SUPFAM" id="SSF51430">
    <property type="entry name" value="NAD(P)-linked oxidoreductase"/>
    <property type="match status" value="1"/>
</dbReference>
<accession>A0AAD7IDG8</accession>
<evidence type="ECO:0000259" key="8">
    <source>
        <dbReference type="Pfam" id="PF00248"/>
    </source>
</evidence>
<evidence type="ECO:0000256" key="6">
    <source>
        <dbReference type="PIRSR" id="PIRSR000097-3"/>
    </source>
</evidence>
<dbReference type="GO" id="GO:0016652">
    <property type="term" value="F:oxidoreductase activity, acting on NAD(P)H as acceptor"/>
    <property type="evidence" value="ECO:0007669"/>
    <property type="project" value="InterPro"/>
</dbReference>
<dbReference type="PIRSF" id="PIRSF000097">
    <property type="entry name" value="AKR"/>
    <property type="match status" value="1"/>
</dbReference>
<comment type="caution">
    <text evidence="9">The sequence shown here is derived from an EMBL/GenBank/DDBJ whole genome shotgun (WGS) entry which is preliminary data.</text>
</comment>
<evidence type="ECO:0000256" key="1">
    <source>
        <dbReference type="ARBA" id="ARBA00007905"/>
    </source>
</evidence>
<evidence type="ECO:0000256" key="2">
    <source>
        <dbReference type="ARBA" id="ARBA00022857"/>
    </source>
</evidence>
<evidence type="ECO:0000313" key="9">
    <source>
        <dbReference type="EMBL" id="KAJ7739564.1"/>
    </source>
</evidence>
<dbReference type="InterPro" id="IPR036812">
    <property type="entry name" value="NAD(P)_OxRdtase_dom_sf"/>
</dbReference>
<dbReference type="GO" id="GO:0016616">
    <property type="term" value="F:oxidoreductase activity, acting on the CH-OH group of donors, NAD or NADP as acceptor"/>
    <property type="evidence" value="ECO:0007669"/>
    <property type="project" value="UniProtKB-ARBA"/>
</dbReference>
<feature type="active site" description="Proton donor" evidence="4">
    <location>
        <position position="51"/>
    </location>
</feature>
<feature type="transmembrane region" description="Helical" evidence="7">
    <location>
        <begin position="286"/>
        <end position="306"/>
    </location>
</feature>
<dbReference type="Pfam" id="PF00248">
    <property type="entry name" value="Aldo_ket_red"/>
    <property type="match status" value="1"/>
</dbReference>
<dbReference type="PROSITE" id="PS00062">
    <property type="entry name" value="ALDOKETO_REDUCTASE_2"/>
    <property type="match status" value="1"/>
</dbReference>
<dbReference type="Gene3D" id="3.20.20.100">
    <property type="entry name" value="NADP-dependent oxidoreductase domain"/>
    <property type="match status" value="1"/>
</dbReference>
<evidence type="ECO:0000256" key="5">
    <source>
        <dbReference type="PIRSR" id="PIRSR000097-2"/>
    </source>
</evidence>
<gene>
    <name evidence="9" type="ORF">B0H16DRAFT_1568433</name>
</gene>
<dbReference type="Proteomes" id="UP001215598">
    <property type="component" value="Unassembled WGS sequence"/>
</dbReference>
<dbReference type="PRINTS" id="PR00069">
    <property type="entry name" value="ALDKETRDTASE"/>
</dbReference>
<dbReference type="AlphaFoldDB" id="A0AAD7IDG8"/>
<dbReference type="PANTHER" id="PTHR43827:SF3">
    <property type="entry name" value="NADP-DEPENDENT OXIDOREDUCTASE DOMAIN-CONTAINING PROTEIN"/>
    <property type="match status" value="1"/>
</dbReference>
<dbReference type="InterPro" id="IPR023210">
    <property type="entry name" value="NADP_OxRdtase_dom"/>
</dbReference>
<protein>
    <submittedName>
        <fullName evidence="9">NADP-dependent oxidoreductase domain-containing protein</fullName>
    </submittedName>
</protein>
<reference evidence="9" key="1">
    <citation type="submission" date="2023-03" db="EMBL/GenBank/DDBJ databases">
        <title>Massive genome expansion in bonnet fungi (Mycena s.s.) driven by repeated elements and novel gene families across ecological guilds.</title>
        <authorList>
            <consortium name="Lawrence Berkeley National Laboratory"/>
            <person name="Harder C.B."/>
            <person name="Miyauchi S."/>
            <person name="Viragh M."/>
            <person name="Kuo A."/>
            <person name="Thoen E."/>
            <person name="Andreopoulos B."/>
            <person name="Lu D."/>
            <person name="Skrede I."/>
            <person name="Drula E."/>
            <person name="Henrissat B."/>
            <person name="Morin E."/>
            <person name="Kohler A."/>
            <person name="Barry K."/>
            <person name="LaButti K."/>
            <person name="Morin E."/>
            <person name="Salamov A."/>
            <person name="Lipzen A."/>
            <person name="Mereny Z."/>
            <person name="Hegedus B."/>
            <person name="Baldrian P."/>
            <person name="Stursova M."/>
            <person name="Weitz H."/>
            <person name="Taylor A."/>
            <person name="Grigoriev I.V."/>
            <person name="Nagy L.G."/>
            <person name="Martin F."/>
            <person name="Kauserud H."/>
        </authorList>
    </citation>
    <scope>NUCLEOTIDE SEQUENCE</scope>
    <source>
        <strain evidence="9">CBHHK182m</strain>
    </source>
</reference>
<dbReference type="CDD" id="cd19120">
    <property type="entry name" value="AKR_AKR3C2-3"/>
    <property type="match status" value="1"/>
</dbReference>